<dbReference type="EMBL" id="FNPZ01000004">
    <property type="protein sequence ID" value="SDZ42427.1"/>
    <property type="molecule type" value="Genomic_DNA"/>
</dbReference>
<name>A0A1H3SXK8_9MICO</name>
<evidence type="ECO:0000313" key="2">
    <source>
        <dbReference type="Proteomes" id="UP000198891"/>
    </source>
</evidence>
<dbReference type="AlphaFoldDB" id="A0A1H3SXK8"/>
<proteinExistence type="predicted"/>
<reference evidence="1 2" key="1">
    <citation type="submission" date="2016-10" db="EMBL/GenBank/DDBJ databases">
        <authorList>
            <person name="de Groot N.N."/>
        </authorList>
    </citation>
    <scope>NUCLEOTIDE SEQUENCE [LARGE SCALE GENOMIC DNA]</scope>
    <source>
        <strain evidence="1 2">CGMCC 4.3491</strain>
    </source>
</reference>
<dbReference type="Proteomes" id="UP000198891">
    <property type="component" value="Unassembled WGS sequence"/>
</dbReference>
<protein>
    <submittedName>
        <fullName evidence="1">Uncharacterized protein</fullName>
    </submittedName>
</protein>
<accession>A0A1H3SXK8</accession>
<dbReference type="STRING" id="381665.SAMN05216554_3780"/>
<dbReference type="RefSeq" id="WP_139256784.1">
    <property type="nucleotide sequence ID" value="NZ_FNPZ01000004.1"/>
</dbReference>
<keyword evidence="2" id="KW-1185">Reference proteome</keyword>
<evidence type="ECO:0000313" key="1">
    <source>
        <dbReference type="EMBL" id="SDZ42427.1"/>
    </source>
</evidence>
<gene>
    <name evidence="1" type="ORF">SAMN05216554_3780</name>
</gene>
<organism evidence="1 2">
    <name type="scientific">Herbiconiux ginsengi</name>
    <dbReference type="NCBI Taxonomy" id="381665"/>
    <lineage>
        <taxon>Bacteria</taxon>
        <taxon>Bacillati</taxon>
        <taxon>Actinomycetota</taxon>
        <taxon>Actinomycetes</taxon>
        <taxon>Micrococcales</taxon>
        <taxon>Microbacteriaceae</taxon>
        <taxon>Herbiconiux</taxon>
    </lineage>
</organism>
<sequence length="122" mass="13175">MRLRRRRSGTTLLVLPTPSVAVGELYGLLAEEPGRRLLEAVGIVAQPGSAVDLSTALTLARTERVAGHPGATLAVSGDHESGYAYLRVLGPEALVKRAVPALDALERLLSTRYPALRIRRRR</sequence>